<keyword evidence="2" id="KW-1185">Reference proteome</keyword>
<protein>
    <submittedName>
        <fullName evidence="1">Uncharacterized protein</fullName>
    </submittedName>
</protein>
<name>A0ACC2R6R6_9NEOP</name>
<accession>A0ACC2R6R6</accession>
<reference evidence="1" key="1">
    <citation type="submission" date="2023-03" db="EMBL/GenBank/DDBJ databases">
        <title>Chromosome-level genomes of two armyworms, Mythimna separata and Mythimna loreyi, provide insights into the biosynthesis and reception of sex pheromones.</title>
        <authorList>
            <person name="Zhao H."/>
        </authorList>
    </citation>
    <scope>NUCLEOTIDE SEQUENCE</scope>
    <source>
        <strain evidence="1">BeijingLab</strain>
    </source>
</reference>
<dbReference type="EMBL" id="CM056781">
    <property type="protein sequence ID" value="KAJ8734468.1"/>
    <property type="molecule type" value="Genomic_DNA"/>
</dbReference>
<evidence type="ECO:0000313" key="2">
    <source>
        <dbReference type="Proteomes" id="UP001231649"/>
    </source>
</evidence>
<sequence>MVDIQGIAKDIDDVVSVGDAIAIDIPEHCKAAFDSSAKTFSVLHQNIRSLNRNYDGLTVLLKRLNINYDLIVLTESWLSENSVIPEMVGYTTHSTKSHHNQNDGIVLYLKDNIHANVYEPNFCHEVNCLVTTINNNVAVVSLYRPPAFKNLDPFLKSLDKILSNINHYNNIILMGDLNINIKPEKLNPKQTEYLNLLASYGLLSSHTLPTRESNCLDHCFVKTKLKPLTIVCNSTLTDHSSVMISLNLKIKNRPKQNHFRTKTDYDAAINDLKMINWEERFHNDDPNAMTNIFLNTIKDILLFHTNTVKQTRRQIIIKPWITPGLCRCMRNRDQLHQKLRKDPDNSTLAITYKRYRNKCNSLLRSLKNNYFKSELAKSGNNIKKQWGLVKEMANLNSFPKVSSELLSTNLTPQEALNNINRHFVNVGSSLANTILSRTCTSEIELSKRHRPGPNSEPLNSFVLLPTDPIEIKEIITNFKSKNSSGWDGISTIFIKRAAHALIAPLTRICNVCFSKGVFPDALKKSVVVPIYKAGDKTLASNYRPISLLPSFSKILEKLINKRLKHYLETYKLLSDNQFGFREKISTADALHKLTSYLVENMDKGQKSLGIFLDLAKAFDTVSVPILLTKLEALGIRGIPLQLFQDYLTNRKQVIKIDNSVSLEENVTFGVPQGSVMGPTLFLIYINDLCNLLLRNGQIITFADDTVLLFSSNTWKDVTEAANEGFALVTSWLDNHLLTLNLDKTKFVTFTLNARTQPSTNSTIIQSHNCNNTNSCHCNPITRVKSIKYLGVIVDQNLSWKEHVMKVGNRARKLIYIFKSIRNACDIKLLIKIYLALCQSILTYGLNVWGGTSKTTMLIVERAQRMVLKVISRKKYTYPTDVLYSELGVLTVRKLFIKQEIMTQHKVRPHYTKRRRVDIVYNVPKYRTSFAHKFHNYLGPHLYNTVSKDLKLMNLDRQTCKDTLEKYLKSLDYNNTENLLERMT</sequence>
<organism evidence="1 2">
    <name type="scientific">Mythimna loreyi</name>
    <dbReference type="NCBI Taxonomy" id="667449"/>
    <lineage>
        <taxon>Eukaryota</taxon>
        <taxon>Metazoa</taxon>
        <taxon>Ecdysozoa</taxon>
        <taxon>Arthropoda</taxon>
        <taxon>Hexapoda</taxon>
        <taxon>Insecta</taxon>
        <taxon>Pterygota</taxon>
        <taxon>Neoptera</taxon>
        <taxon>Endopterygota</taxon>
        <taxon>Lepidoptera</taxon>
        <taxon>Glossata</taxon>
        <taxon>Ditrysia</taxon>
        <taxon>Noctuoidea</taxon>
        <taxon>Noctuidae</taxon>
        <taxon>Noctuinae</taxon>
        <taxon>Hadenini</taxon>
        <taxon>Mythimna</taxon>
    </lineage>
</organism>
<evidence type="ECO:0000313" key="1">
    <source>
        <dbReference type="EMBL" id="KAJ8734468.1"/>
    </source>
</evidence>
<proteinExistence type="predicted"/>
<gene>
    <name evidence="1" type="ORF">PYW08_013718</name>
</gene>
<dbReference type="Proteomes" id="UP001231649">
    <property type="component" value="Chromosome 5"/>
</dbReference>
<comment type="caution">
    <text evidence="1">The sequence shown here is derived from an EMBL/GenBank/DDBJ whole genome shotgun (WGS) entry which is preliminary data.</text>
</comment>